<feature type="domain" description="N-terminal Ras-GEF" evidence="8">
    <location>
        <begin position="938"/>
        <end position="1069"/>
    </location>
</feature>
<dbReference type="SUPFAM" id="SSF48366">
    <property type="entry name" value="Ras GEF"/>
    <property type="match status" value="1"/>
</dbReference>
<feature type="compositionally biased region" description="Polar residues" evidence="5">
    <location>
        <begin position="846"/>
        <end position="871"/>
    </location>
</feature>
<evidence type="ECO:0000259" key="7">
    <source>
        <dbReference type="PROSITE" id="PS50009"/>
    </source>
</evidence>
<dbReference type="GO" id="GO:0005886">
    <property type="term" value="C:plasma membrane"/>
    <property type="evidence" value="ECO:0007669"/>
    <property type="project" value="TreeGrafter"/>
</dbReference>
<dbReference type="InterPro" id="IPR001452">
    <property type="entry name" value="SH3_domain"/>
</dbReference>
<dbReference type="PANTHER" id="PTHR23113:SF368">
    <property type="entry name" value="CELL DIVISION CONTROL PROTEIN 25"/>
    <property type="match status" value="1"/>
</dbReference>
<dbReference type="Pfam" id="PF00018">
    <property type="entry name" value="SH3_1"/>
    <property type="match status" value="1"/>
</dbReference>
<name>A0A9P6L1R5_9AGAM</name>
<dbReference type="InterPro" id="IPR001202">
    <property type="entry name" value="WW_dom"/>
</dbReference>
<comment type="caution">
    <text evidence="9">The sequence shown here is derived from an EMBL/GenBank/DDBJ whole genome shotgun (WGS) entry which is preliminary data.</text>
</comment>
<dbReference type="GO" id="GO:0005085">
    <property type="term" value="F:guanyl-nucleotide exchange factor activity"/>
    <property type="evidence" value="ECO:0007669"/>
    <property type="project" value="UniProtKB-KW"/>
</dbReference>
<dbReference type="Pfam" id="PF23518">
    <property type="entry name" value="WW_2"/>
    <property type="match status" value="1"/>
</dbReference>
<dbReference type="InterPro" id="IPR000651">
    <property type="entry name" value="Ras-like_Gua-exchang_fac_N"/>
</dbReference>
<dbReference type="Gene3D" id="2.20.70.10">
    <property type="match status" value="1"/>
</dbReference>
<feature type="domain" description="Ras-GEF" evidence="7">
    <location>
        <begin position="1103"/>
        <end position="1337"/>
    </location>
</feature>
<dbReference type="SUPFAM" id="SSF50044">
    <property type="entry name" value="SH3-domain"/>
    <property type="match status" value="1"/>
</dbReference>
<feature type="region of interest" description="Disordered" evidence="5">
    <location>
        <begin position="272"/>
        <end position="390"/>
    </location>
</feature>
<feature type="compositionally biased region" description="Polar residues" evidence="5">
    <location>
        <begin position="358"/>
        <end position="371"/>
    </location>
</feature>
<evidence type="ECO:0000256" key="1">
    <source>
        <dbReference type="ARBA" id="ARBA00022443"/>
    </source>
</evidence>
<keyword evidence="10" id="KW-1185">Reference proteome</keyword>
<dbReference type="InterPro" id="IPR023578">
    <property type="entry name" value="Ras_GEF_dom_sf"/>
</dbReference>
<feature type="compositionally biased region" description="Basic and acidic residues" evidence="5">
    <location>
        <begin position="320"/>
        <end position="333"/>
    </location>
</feature>
<dbReference type="CDD" id="cd00201">
    <property type="entry name" value="WW"/>
    <property type="match status" value="1"/>
</dbReference>
<dbReference type="SMART" id="SM00229">
    <property type="entry name" value="RasGEFN"/>
    <property type="match status" value="1"/>
</dbReference>
<dbReference type="InterPro" id="IPR036028">
    <property type="entry name" value="SH3-like_dom_sf"/>
</dbReference>
<feature type="domain" description="SH3" evidence="6">
    <location>
        <begin position="29"/>
        <end position="88"/>
    </location>
</feature>
<organism evidence="9 10">
    <name type="scientific">Thelephora terrestris</name>
    <dbReference type="NCBI Taxonomy" id="56493"/>
    <lineage>
        <taxon>Eukaryota</taxon>
        <taxon>Fungi</taxon>
        <taxon>Dikarya</taxon>
        <taxon>Basidiomycota</taxon>
        <taxon>Agaricomycotina</taxon>
        <taxon>Agaricomycetes</taxon>
        <taxon>Thelephorales</taxon>
        <taxon>Thelephoraceae</taxon>
        <taxon>Thelephora</taxon>
    </lineage>
</organism>
<dbReference type="GO" id="GO:0007265">
    <property type="term" value="P:Ras protein signal transduction"/>
    <property type="evidence" value="ECO:0007669"/>
    <property type="project" value="TreeGrafter"/>
</dbReference>
<dbReference type="Gene3D" id="1.20.870.10">
    <property type="entry name" value="Son of sevenless (SoS) protein Chain: S domain 1"/>
    <property type="match status" value="1"/>
</dbReference>
<dbReference type="PROSITE" id="PS50009">
    <property type="entry name" value="RASGEF_CAT"/>
    <property type="match status" value="1"/>
</dbReference>
<gene>
    <name evidence="9" type="ORF">BJ322DRAFT_1092389</name>
</gene>
<dbReference type="Pfam" id="PF00618">
    <property type="entry name" value="RasGEF_N"/>
    <property type="match status" value="1"/>
</dbReference>
<keyword evidence="2 3" id="KW-0344">Guanine-nucleotide releasing factor</keyword>
<evidence type="ECO:0000256" key="5">
    <source>
        <dbReference type="SAM" id="MobiDB-lite"/>
    </source>
</evidence>
<reference evidence="9" key="2">
    <citation type="submission" date="2020-11" db="EMBL/GenBank/DDBJ databases">
        <authorList>
            <consortium name="DOE Joint Genome Institute"/>
            <person name="Kuo A."/>
            <person name="Miyauchi S."/>
            <person name="Kiss E."/>
            <person name="Drula E."/>
            <person name="Kohler A."/>
            <person name="Sanchez-Garcia M."/>
            <person name="Andreopoulos B."/>
            <person name="Barry K.W."/>
            <person name="Bonito G."/>
            <person name="Buee M."/>
            <person name="Carver A."/>
            <person name="Chen C."/>
            <person name="Cichocki N."/>
            <person name="Clum A."/>
            <person name="Culley D."/>
            <person name="Crous P.W."/>
            <person name="Fauchery L."/>
            <person name="Girlanda M."/>
            <person name="Hayes R."/>
            <person name="Keri Z."/>
            <person name="Labutti K."/>
            <person name="Lipzen A."/>
            <person name="Lombard V."/>
            <person name="Magnuson J."/>
            <person name="Maillard F."/>
            <person name="Morin E."/>
            <person name="Murat C."/>
            <person name="Nolan M."/>
            <person name="Ohm R."/>
            <person name="Pangilinan J."/>
            <person name="Pereira M."/>
            <person name="Perotto S."/>
            <person name="Peter M."/>
            <person name="Riley R."/>
            <person name="Sitrit Y."/>
            <person name="Stielow B."/>
            <person name="Szollosi G."/>
            <person name="Zifcakova L."/>
            <person name="Stursova M."/>
            <person name="Spatafora J.W."/>
            <person name="Tedersoo L."/>
            <person name="Vaario L.-M."/>
            <person name="Yamada A."/>
            <person name="Yan M."/>
            <person name="Wang P."/>
            <person name="Xu J."/>
            <person name="Bruns T."/>
            <person name="Baldrian P."/>
            <person name="Vilgalys R."/>
            <person name="Henrissat B."/>
            <person name="Grigoriev I.V."/>
            <person name="Hibbett D."/>
            <person name="Nagy L.G."/>
            <person name="Martin F.M."/>
        </authorList>
    </citation>
    <scope>NUCLEOTIDE SEQUENCE</scope>
    <source>
        <strain evidence="9">UH-Tt-Lm1</strain>
    </source>
</reference>
<dbReference type="Pfam" id="PF00617">
    <property type="entry name" value="RasGEF"/>
    <property type="match status" value="1"/>
</dbReference>
<dbReference type="PROSITE" id="PS50002">
    <property type="entry name" value="SH3"/>
    <property type="match status" value="1"/>
</dbReference>
<dbReference type="InterPro" id="IPR008937">
    <property type="entry name" value="Ras-like_GEF"/>
</dbReference>
<feature type="compositionally biased region" description="Polar residues" evidence="5">
    <location>
        <begin position="272"/>
        <end position="281"/>
    </location>
</feature>
<keyword evidence="1 4" id="KW-0728">SH3 domain</keyword>
<evidence type="ECO:0000259" key="6">
    <source>
        <dbReference type="PROSITE" id="PS50002"/>
    </source>
</evidence>
<feature type="region of interest" description="Disordered" evidence="5">
    <location>
        <begin position="1071"/>
        <end position="1096"/>
    </location>
</feature>
<dbReference type="OrthoDB" id="546434at2759"/>
<dbReference type="PRINTS" id="PR00452">
    <property type="entry name" value="SH3DOMAIN"/>
</dbReference>
<feature type="compositionally biased region" description="Low complexity" evidence="5">
    <location>
        <begin position="827"/>
        <end position="845"/>
    </location>
</feature>
<evidence type="ECO:0000313" key="9">
    <source>
        <dbReference type="EMBL" id="KAF9778740.1"/>
    </source>
</evidence>
<dbReference type="EMBL" id="WIUZ02000022">
    <property type="protein sequence ID" value="KAF9778740.1"/>
    <property type="molecule type" value="Genomic_DNA"/>
</dbReference>
<dbReference type="CDD" id="cd11883">
    <property type="entry name" value="SH3_Sdc25"/>
    <property type="match status" value="1"/>
</dbReference>
<dbReference type="FunFam" id="2.30.30.40:FF:000072">
    <property type="entry name" value="Unconventional Myosin IB"/>
    <property type="match status" value="1"/>
</dbReference>
<dbReference type="InterPro" id="IPR057827">
    <property type="entry name" value="WW_fungi"/>
</dbReference>
<dbReference type="CDD" id="cd06224">
    <property type="entry name" value="REM"/>
    <property type="match status" value="1"/>
</dbReference>
<dbReference type="Gene3D" id="1.10.840.10">
    <property type="entry name" value="Ras guanine-nucleotide exchange factors catalytic domain"/>
    <property type="match status" value="1"/>
</dbReference>
<dbReference type="Gene3D" id="2.30.30.40">
    <property type="entry name" value="SH3 Domains"/>
    <property type="match status" value="1"/>
</dbReference>
<protein>
    <submittedName>
        <fullName evidence="9">Ras GEF</fullName>
    </submittedName>
</protein>
<dbReference type="SMART" id="SM00326">
    <property type="entry name" value="SH3"/>
    <property type="match status" value="1"/>
</dbReference>
<accession>A0A9P6L1R5</accession>
<dbReference type="InterPro" id="IPR001895">
    <property type="entry name" value="RASGEF_cat_dom"/>
</dbReference>
<dbReference type="Proteomes" id="UP000736335">
    <property type="component" value="Unassembled WGS sequence"/>
</dbReference>
<dbReference type="SMART" id="SM00147">
    <property type="entry name" value="RasGEF"/>
    <property type="match status" value="1"/>
</dbReference>
<reference evidence="9" key="1">
    <citation type="journal article" date="2020" name="Nat. Commun.">
        <title>Large-scale genome sequencing of mycorrhizal fungi provides insights into the early evolution of symbiotic traits.</title>
        <authorList>
            <person name="Miyauchi S."/>
            <person name="Kiss E."/>
            <person name="Kuo A."/>
            <person name="Drula E."/>
            <person name="Kohler A."/>
            <person name="Sanchez-Garcia M."/>
            <person name="Morin E."/>
            <person name="Andreopoulos B."/>
            <person name="Barry K.W."/>
            <person name="Bonito G."/>
            <person name="Buee M."/>
            <person name="Carver A."/>
            <person name="Chen C."/>
            <person name="Cichocki N."/>
            <person name="Clum A."/>
            <person name="Culley D."/>
            <person name="Crous P.W."/>
            <person name="Fauchery L."/>
            <person name="Girlanda M."/>
            <person name="Hayes R.D."/>
            <person name="Keri Z."/>
            <person name="LaButti K."/>
            <person name="Lipzen A."/>
            <person name="Lombard V."/>
            <person name="Magnuson J."/>
            <person name="Maillard F."/>
            <person name="Murat C."/>
            <person name="Nolan M."/>
            <person name="Ohm R.A."/>
            <person name="Pangilinan J."/>
            <person name="Pereira M.F."/>
            <person name="Perotto S."/>
            <person name="Peter M."/>
            <person name="Pfister S."/>
            <person name="Riley R."/>
            <person name="Sitrit Y."/>
            <person name="Stielow J.B."/>
            <person name="Szollosi G."/>
            <person name="Zifcakova L."/>
            <person name="Stursova M."/>
            <person name="Spatafora J.W."/>
            <person name="Tedersoo L."/>
            <person name="Vaario L.M."/>
            <person name="Yamada A."/>
            <person name="Yan M."/>
            <person name="Wang P."/>
            <person name="Xu J."/>
            <person name="Bruns T."/>
            <person name="Baldrian P."/>
            <person name="Vilgalys R."/>
            <person name="Dunand C."/>
            <person name="Henrissat B."/>
            <person name="Grigoriev I.V."/>
            <person name="Hibbett D."/>
            <person name="Nagy L.G."/>
            <person name="Martin F.M."/>
        </authorList>
    </citation>
    <scope>NUCLEOTIDE SEQUENCE</scope>
    <source>
        <strain evidence="9">UH-Tt-Lm1</strain>
    </source>
</reference>
<proteinExistence type="predicted"/>
<feature type="region of interest" description="Disordered" evidence="5">
    <location>
        <begin position="820"/>
        <end position="875"/>
    </location>
</feature>
<evidence type="ECO:0000259" key="8">
    <source>
        <dbReference type="PROSITE" id="PS50212"/>
    </source>
</evidence>
<dbReference type="PROSITE" id="PS50212">
    <property type="entry name" value="RASGEF_NTER"/>
    <property type="match status" value="1"/>
</dbReference>
<evidence type="ECO:0000313" key="10">
    <source>
        <dbReference type="Proteomes" id="UP000736335"/>
    </source>
</evidence>
<evidence type="ECO:0000256" key="3">
    <source>
        <dbReference type="PROSITE-ProRule" id="PRU00168"/>
    </source>
</evidence>
<sequence>MAAEVFNSRAHTMSLGLDPAHQQPEEEFLSTFFCRALFDYQTDNDSSLSFRKDDIIEVLTRLESGWWDGLLGQERGWFPSNYVTVISDHEADAALAAAEAAAQLEFQNPQAAIGHAHNLSLARAQNVASQEWDQHRAMPHGNLQPHSHALSQSQNIQLDTSNLTAASISLQGDGSFPRSGTQSSDFWVPQVSADGRIYYVNTQTGQQSRDLPLDVDQDISEDVATINGPRNGAGFGVPRRISTPEPWKRALADDGLSYYFVNTVDGTISLTVPSGSTQQLHPATRDPGPPQSDLSPADAHIRVSPTTRSSSQAGVASGSESDRYSVHSDDSDVHPSPTTLGRVNSSPSLSPNAGSSNFTATQLTQSLSSDLTPAERSAQELQRALTAPPPDSVNQLAVVAREAIGNVVQYIQTHDNTPPGRYGNELNDRVLSVVYSIRNLLYVSATPSSQITNNLYPRDTRHIRTTPPSQALQAHLKPAQRKVAGTLSKLVLSTLAVQYEANHSQSADKPMRMEGDAGELDRAVAAFVAEVQRFLEQNAQSSDVNVIKRLHGVFEPEHVGLGLVGGGAAAGWKGFGWLALEGEDEAPNRQLSVEVITELKGLIAGLDAKRTALVDTKFDPFGEPDVVAHCCDFLSRLSECIDYISTIHVARHVDVDGFNVDTGVTPNRELYLQTVDKAKRLVRKLEVAVQAVYDEGASTLMALQTLRSATTDFPTSWHQLLSLTAVLQTNFGVACETFEALLSVGHDQAELGQGEYNGSIEWRMSRVSIIESRIAAVATFPRIVGASSQSETEDEVVNMEVAFRRPDTKTKLTDLPLVSPSSLYRNPSQSSETSLEPLSETYSELGGTTITSTWSRDGRDSTVNGSGTLTPKTDLDTDIDRLLEADNTASAKSPPRAAKLRKILGDDAPQAYIDKVNADFKKWYLRSDHAPEDLQTDPEGTVKGGTIQALVERLTTHDAPDTKYNKTFLMTYKSFSTTNELFDLLAARFWIQPPDNLTPAELDEWKRLKQHVVRARVLNTFKSMIVDSDILEDEDSFIFERMKEFISNEEVQNFAAAKQLGIHIERAQRGDARFPNPTQSGPPPPPIQPKTSKKGEMKLSDVDPLEMARQLTLMESHLYQKIRPIECLQRSRDQKGDINDNISQVIRFANKISDWVAETILAKDESRRRASSVKNFISIADRCKSLHNFPSMLAIVAGLNMTPIRRLKRTWEQVPQRFMTMLSQCETMLNTNKNFGNYRHKLSTIVAPCVPFIGVFLTQLTFINENPNMIGPNLINFRKRQKAAEVIEDIKRWQLTPYSLHVVPSVVSFIEDSLRQFDEGRDLSDFFWNLSLEREPREREDEKMARLLQESGFL</sequence>
<dbReference type="CDD" id="cd00155">
    <property type="entry name" value="RasGEF"/>
    <property type="match status" value="1"/>
</dbReference>
<evidence type="ECO:0000256" key="2">
    <source>
        <dbReference type="ARBA" id="ARBA00022658"/>
    </source>
</evidence>
<feature type="compositionally biased region" description="Polar residues" evidence="5">
    <location>
        <begin position="304"/>
        <end position="314"/>
    </location>
</feature>
<evidence type="ECO:0000256" key="4">
    <source>
        <dbReference type="PROSITE-ProRule" id="PRU00192"/>
    </source>
</evidence>
<feature type="compositionally biased region" description="Low complexity" evidence="5">
    <location>
        <begin position="334"/>
        <end position="357"/>
    </location>
</feature>
<dbReference type="InterPro" id="IPR036964">
    <property type="entry name" value="RASGEF_cat_dom_sf"/>
</dbReference>
<dbReference type="PANTHER" id="PTHR23113">
    <property type="entry name" value="GUANINE NUCLEOTIDE EXCHANGE FACTOR"/>
    <property type="match status" value="1"/>
</dbReference>